<dbReference type="AlphaFoldDB" id="A0AAN6MXD3"/>
<dbReference type="InterPro" id="IPR051648">
    <property type="entry name" value="CWI-Assembly_Regulator"/>
</dbReference>
<sequence length="451" mass="47525">MEAKGLLLIVFHYVINIIILARVSGATVTATTCGSTRIVSQADADALSGCATVTGDIVLATNAAGNISLTGVEIVDGSITAESCLHVADTSPVVAIPYIFNGNYSDYTGNNCTGLASLAGPTLSSISQALNLSNLPGLTSVSFPKLTSVAGQVLLYGLPSLENLTVPHLASAESFHLVYAQELQRLDLNALRNVTGTFEIQTVGLTYNGGDDAFSISLDQAVSSFIIGGIPKVRGFQLVASYAGLVEVQGNGFLEFVYWLAGDYNRVGTLSVSGCGNLVLSSMAVDTFIVNDNTISELNLGGIQTIKTLRIQNNRQLINLDLPSIPPVLGFGLLPSWQNLEISGNPLLQSALIPYNNPPIQNLSSMIFTGPFDYTWFTKKFAVEKVWGQTLVASTDPGFNCSYLDKLRANGTLAGIYTCQGTTASMPASSSSTSAGHRLAASGICSWLWSP</sequence>
<proteinExistence type="predicted"/>
<evidence type="ECO:0000256" key="3">
    <source>
        <dbReference type="ARBA" id="ARBA00022525"/>
    </source>
</evidence>
<evidence type="ECO:0000256" key="4">
    <source>
        <dbReference type="ARBA" id="ARBA00022729"/>
    </source>
</evidence>
<dbReference type="GO" id="GO:0009277">
    <property type="term" value="C:fungal-type cell wall"/>
    <property type="evidence" value="ECO:0007669"/>
    <property type="project" value="TreeGrafter"/>
</dbReference>
<dbReference type="PANTHER" id="PTHR31018">
    <property type="entry name" value="SPORULATION-SPECIFIC PROTEIN-RELATED"/>
    <property type="match status" value="1"/>
</dbReference>
<evidence type="ECO:0000256" key="2">
    <source>
        <dbReference type="ARBA" id="ARBA00022512"/>
    </source>
</evidence>
<name>A0AAN6MXD3_9PEZI</name>
<accession>A0AAN6MXD3</accession>
<reference evidence="8" key="1">
    <citation type="journal article" date="2023" name="Mol. Phylogenet. Evol.">
        <title>Genome-scale phylogeny and comparative genomics of the fungal order Sordariales.</title>
        <authorList>
            <person name="Hensen N."/>
            <person name="Bonometti L."/>
            <person name="Westerberg I."/>
            <person name="Brannstrom I.O."/>
            <person name="Guillou S."/>
            <person name="Cros-Aarteil S."/>
            <person name="Calhoun S."/>
            <person name="Haridas S."/>
            <person name="Kuo A."/>
            <person name="Mondo S."/>
            <person name="Pangilinan J."/>
            <person name="Riley R."/>
            <person name="LaButti K."/>
            <person name="Andreopoulos B."/>
            <person name="Lipzen A."/>
            <person name="Chen C."/>
            <person name="Yan M."/>
            <person name="Daum C."/>
            <person name="Ng V."/>
            <person name="Clum A."/>
            <person name="Steindorff A."/>
            <person name="Ohm R.A."/>
            <person name="Martin F."/>
            <person name="Silar P."/>
            <person name="Natvig D.O."/>
            <person name="Lalanne C."/>
            <person name="Gautier V."/>
            <person name="Ament-Velasquez S.L."/>
            <person name="Kruys A."/>
            <person name="Hutchinson M.I."/>
            <person name="Powell A.J."/>
            <person name="Barry K."/>
            <person name="Miller A.N."/>
            <person name="Grigoriev I.V."/>
            <person name="Debuchy R."/>
            <person name="Gladieux P."/>
            <person name="Hiltunen Thoren M."/>
            <person name="Johannesson H."/>
        </authorList>
    </citation>
    <scope>NUCLEOTIDE SEQUENCE [LARGE SCALE GENOMIC DNA]</scope>
    <source>
        <strain evidence="8">CBS 340.73</strain>
    </source>
</reference>
<dbReference type="PANTHER" id="PTHR31018:SF3">
    <property type="entry name" value="RECEPTOR PROTEIN-TYROSINE KINASE"/>
    <property type="match status" value="1"/>
</dbReference>
<keyword evidence="4 6" id="KW-0732">Signal</keyword>
<dbReference type="GO" id="GO:0009986">
    <property type="term" value="C:cell surface"/>
    <property type="evidence" value="ECO:0007669"/>
    <property type="project" value="TreeGrafter"/>
</dbReference>
<dbReference type="Gene3D" id="3.80.20.20">
    <property type="entry name" value="Receptor L-domain"/>
    <property type="match status" value="1"/>
</dbReference>
<protein>
    <submittedName>
        <fullName evidence="7">Uncharacterized protein</fullName>
    </submittedName>
</protein>
<evidence type="ECO:0000256" key="5">
    <source>
        <dbReference type="ARBA" id="ARBA00023180"/>
    </source>
</evidence>
<comment type="subcellular location">
    <subcellularLocation>
        <location evidence="1">Secreted</location>
        <location evidence="1">Cell wall</location>
    </subcellularLocation>
</comment>
<keyword evidence="2" id="KW-0134">Cell wall</keyword>
<evidence type="ECO:0000256" key="6">
    <source>
        <dbReference type="SAM" id="SignalP"/>
    </source>
</evidence>
<dbReference type="Proteomes" id="UP001303473">
    <property type="component" value="Unassembled WGS sequence"/>
</dbReference>
<comment type="caution">
    <text evidence="7">The sequence shown here is derived from an EMBL/GenBank/DDBJ whole genome shotgun (WGS) entry which is preliminary data.</text>
</comment>
<dbReference type="GO" id="GO:0031505">
    <property type="term" value="P:fungal-type cell wall organization"/>
    <property type="evidence" value="ECO:0007669"/>
    <property type="project" value="TreeGrafter"/>
</dbReference>
<dbReference type="InterPro" id="IPR032675">
    <property type="entry name" value="LRR_dom_sf"/>
</dbReference>
<feature type="chain" id="PRO_5042959070" evidence="6">
    <location>
        <begin position="26"/>
        <end position="451"/>
    </location>
</feature>
<dbReference type="SUPFAM" id="SSF52047">
    <property type="entry name" value="RNI-like"/>
    <property type="match status" value="1"/>
</dbReference>
<dbReference type="SUPFAM" id="SSF52058">
    <property type="entry name" value="L domain-like"/>
    <property type="match status" value="1"/>
</dbReference>
<evidence type="ECO:0000313" key="8">
    <source>
        <dbReference type="Proteomes" id="UP001303473"/>
    </source>
</evidence>
<feature type="signal peptide" evidence="6">
    <location>
        <begin position="1"/>
        <end position="25"/>
    </location>
</feature>
<gene>
    <name evidence="7" type="ORF">QBC46DRAFT_454474</name>
</gene>
<evidence type="ECO:0000256" key="1">
    <source>
        <dbReference type="ARBA" id="ARBA00004191"/>
    </source>
</evidence>
<dbReference type="EMBL" id="MU854038">
    <property type="protein sequence ID" value="KAK3934013.1"/>
    <property type="molecule type" value="Genomic_DNA"/>
</dbReference>
<keyword evidence="5" id="KW-0325">Glycoprotein</keyword>
<dbReference type="InterPro" id="IPR036941">
    <property type="entry name" value="Rcpt_L-dom_sf"/>
</dbReference>
<keyword evidence="3" id="KW-0964">Secreted</keyword>
<keyword evidence="8" id="KW-1185">Reference proteome</keyword>
<organism evidence="7 8">
    <name type="scientific">Diplogelasinospora grovesii</name>
    <dbReference type="NCBI Taxonomy" id="303347"/>
    <lineage>
        <taxon>Eukaryota</taxon>
        <taxon>Fungi</taxon>
        <taxon>Dikarya</taxon>
        <taxon>Ascomycota</taxon>
        <taxon>Pezizomycotina</taxon>
        <taxon>Sordariomycetes</taxon>
        <taxon>Sordariomycetidae</taxon>
        <taxon>Sordariales</taxon>
        <taxon>Diplogelasinosporaceae</taxon>
        <taxon>Diplogelasinospora</taxon>
    </lineage>
</organism>
<dbReference type="Gene3D" id="3.80.10.10">
    <property type="entry name" value="Ribonuclease Inhibitor"/>
    <property type="match status" value="1"/>
</dbReference>
<dbReference type="GO" id="GO:0005886">
    <property type="term" value="C:plasma membrane"/>
    <property type="evidence" value="ECO:0007669"/>
    <property type="project" value="TreeGrafter"/>
</dbReference>
<evidence type="ECO:0000313" key="7">
    <source>
        <dbReference type="EMBL" id="KAK3934013.1"/>
    </source>
</evidence>